<dbReference type="InterPro" id="IPR036291">
    <property type="entry name" value="NAD(P)-bd_dom_sf"/>
</dbReference>
<dbReference type="OrthoDB" id="286404at2"/>
<dbReference type="PANTHER" id="PTHR43639:SF1">
    <property type="entry name" value="SHORT-CHAIN DEHYDROGENASE_REDUCTASE FAMILY PROTEIN"/>
    <property type="match status" value="1"/>
</dbReference>
<accession>A0A6I4TAV5</accession>
<comment type="caution">
    <text evidence="3">The sequence shown here is derived from an EMBL/GenBank/DDBJ whole genome shotgun (WGS) entry which is preliminary data.</text>
</comment>
<dbReference type="PANTHER" id="PTHR43639">
    <property type="entry name" value="OXIDOREDUCTASE, SHORT-CHAIN DEHYDROGENASE/REDUCTASE FAMILY (AFU_ORTHOLOGUE AFUA_5G02870)"/>
    <property type="match status" value="1"/>
</dbReference>
<dbReference type="EMBL" id="WTYT01000007">
    <property type="protein sequence ID" value="MXO67113.1"/>
    <property type="molecule type" value="Genomic_DNA"/>
</dbReference>
<keyword evidence="2" id="KW-0560">Oxidoreductase</keyword>
<dbReference type="InterPro" id="IPR002347">
    <property type="entry name" value="SDR_fam"/>
</dbReference>
<dbReference type="AlphaFoldDB" id="A0A6I4TAV5"/>
<protein>
    <submittedName>
        <fullName evidence="3">SDR family oxidoreductase</fullName>
    </submittedName>
</protein>
<dbReference type="CDD" id="cd05233">
    <property type="entry name" value="SDR_c"/>
    <property type="match status" value="1"/>
</dbReference>
<evidence type="ECO:0000313" key="4">
    <source>
        <dbReference type="Proteomes" id="UP000438476"/>
    </source>
</evidence>
<dbReference type="GO" id="GO:0016491">
    <property type="term" value="F:oxidoreductase activity"/>
    <property type="evidence" value="ECO:0007669"/>
    <property type="project" value="UniProtKB-KW"/>
</dbReference>
<sequence>MDKPGVMIVVGGSRGIGAAVAKQAAASGYHVVLTYSSRREMAQSVADEINAAGGRADYLCADVARESDIVSLFAKAAEYGPITAMVYSSGITGSASKLQDAELATLQQVMTVNLTGAMLCAREAVRKMSRSLGGQGGSITFISSRASDRGSAGEYIWYAASKGGVNSFSTGLAREVAQDGIRVNCVSPGPVDTGMLSPERQAKGAAAVAMGRVADPAEIASAVLYLTSDKASYVTGANLAVAGGA</sequence>
<dbReference type="PRINTS" id="PR00081">
    <property type="entry name" value="GDHRDH"/>
</dbReference>
<evidence type="ECO:0000256" key="2">
    <source>
        <dbReference type="ARBA" id="ARBA00023002"/>
    </source>
</evidence>
<dbReference type="PRINTS" id="PR00080">
    <property type="entry name" value="SDRFAMILY"/>
</dbReference>
<dbReference type="RefSeq" id="WP_160737559.1">
    <property type="nucleotide sequence ID" value="NZ_WTYT01000007.1"/>
</dbReference>
<gene>
    <name evidence="3" type="ORF">GRI91_15215</name>
</gene>
<keyword evidence="4" id="KW-1185">Reference proteome</keyword>
<name>A0A6I4TAV5_9SPHN</name>
<dbReference type="FunFam" id="3.40.50.720:FF:000084">
    <property type="entry name" value="Short-chain dehydrogenase reductase"/>
    <property type="match status" value="1"/>
</dbReference>
<comment type="similarity">
    <text evidence="1">Belongs to the short-chain dehydrogenases/reductases (SDR) family.</text>
</comment>
<dbReference type="SUPFAM" id="SSF51735">
    <property type="entry name" value="NAD(P)-binding Rossmann-fold domains"/>
    <property type="match status" value="1"/>
</dbReference>
<dbReference type="Gene3D" id="3.40.50.720">
    <property type="entry name" value="NAD(P)-binding Rossmann-like Domain"/>
    <property type="match status" value="1"/>
</dbReference>
<organism evidence="3 4">
    <name type="scientific">Altericroceibacterium endophyticum</name>
    <dbReference type="NCBI Taxonomy" id="1808508"/>
    <lineage>
        <taxon>Bacteria</taxon>
        <taxon>Pseudomonadati</taxon>
        <taxon>Pseudomonadota</taxon>
        <taxon>Alphaproteobacteria</taxon>
        <taxon>Sphingomonadales</taxon>
        <taxon>Erythrobacteraceae</taxon>
        <taxon>Altericroceibacterium</taxon>
    </lineage>
</organism>
<evidence type="ECO:0000313" key="3">
    <source>
        <dbReference type="EMBL" id="MXO67113.1"/>
    </source>
</evidence>
<proteinExistence type="inferred from homology"/>
<dbReference type="Pfam" id="PF13561">
    <property type="entry name" value="adh_short_C2"/>
    <property type="match status" value="1"/>
</dbReference>
<evidence type="ECO:0000256" key="1">
    <source>
        <dbReference type="ARBA" id="ARBA00006484"/>
    </source>
</evidence>
<reference evidence="3 4" key="1">
    <citation type="submission" date="2019-12" db="EMBL/GenBank/DDBJ databases">
        <title>Genomic-based taxomic classification of the family Erythrobacteraceae.</title>
        <authorList>
            <person name="Xu L."/>
        </authorList>
    </citation>
    <scope>NUCLEOTIDE SEQUENCE [LARGE SCALE GENOMIC DNA]</scope>
    <source>
        <strain evidence="3 4">LMG 29518</strain>
    </source>
</reference>
<dbReference type="Proteomes" id="UP000438476">
    <property type="component" value="Unassembled WGS sequence"/>
</dbReference>